<protein>
    <submittedName>
        <fullName evidence="2">Ribonuclease HI</fullName>
        <ecNumber evidence="2">3.1.26.4</ecNumber>
    </submittedName>
</protein>
<dbReference type="FunFam" id="3.30.420.10:FF:000076">
    <property type="entry name" value="RBR-type E3 ubiquitin transferase"/>
    <property type="match status" value="1"/>
</dbReference>
<dbReference type="GO" id="GO:0003676">
    <property type="term" value="F:nucleic acid binding"/>
    <property type="evidence" value="ECO:0007669"/>
    <property type="project" value="InterPro"/>
</dbReference>
<feature type="domain" description="RNase H type-1" evidence="1">
    <location>
        <begin position="15"/>
        <end position="145"/>
    </location>
</feature>
<dbReference type="PANTHER" id="PTHR48475">
    <property type="entry name" value="RIBONUCLEASE H"/>
    <property type="match status" value="1"/>
</dbReference>
<proteinExistence type="predicted"/>
<dbReference type="InterPro" id="IPR002156">
    <property type="entry name" value="RNaseH_domain"/>
</dbReference>
<reference evidence="2 3" key="1">
    <citation type="submission" date="2013-05" db="EMBL/GenBank/DDBJ databases">
        <authorList>
            <person name="Harkins D.M."/>
            <person name="Durkin A.S."/>
            <person name="Brinkac L.M."/>
            <person name="Haft D.H."/>
            <person name="Selengut J.D."/>
            <person name="Sanka R."/>
            <person name="DePew J."/>
            <person name="Purushe J."/>
            <person name="Hartskeerl R.A."/>
            <person name="Ahmed A."/>
            <person name="van der Linden H."/>
            <person name="Goris M.G.A."/>
            <person name="Vinetz J.M."/>
            <person name="Sutton G.G."/>
            <person name="Nierman W.C."/>
            <person name="Fouts D.E."/>
        </authorList>
    </citation>
    <scope>NUCLEOTIDE SEQUENCE [LARGE SCALE GENOMIC DNA]</scope>
    <source>
        <strain evidence="2 3">10</strain>
    </source>
</reference>
<dbReference type="CDD" id="cd09279">
    <property type="entry name" value="RNase_HI_like"/>
    <property type="match status" value="1"/>
</dbReference>
<dbReference type="SUPFAM" id="SSF53098">
    <property type="entry name" value="Ribonuclease H-like"/>
    <property type="match status" value="1"/>
</dbReference>
<name>V6H9Y7_9LEPT</name>
<dbReference type="GO" id="GO:0004523">
    <property type="term" value="F:RNA-DNA hybrid ribonuclease activity"/>
    <property type="evidence" value="ECO:0007669"/>
    <property type="project" value="UniProtKB-EC"/>
</dbReference>
<dbReference type="Gene3D" id="3.30.420.10">
    <property type="entry name" value="Ribonuclease H-like superfamily/Ribonuclease H"/>
    <property type="match status" value="1"/>
</dbReference>
<dbReference type="STRING" id="1049790.LEP1GSC047_3287"/>
<keyword evidence="2" id="KW-0378">Hydrolase</keyword>
<evidence type="ECO:0000259" key="1">
    <source>
        <dbReference type="PROSITE" id="PS50879"/>
    </source>
</evidence>
<dbReference type="Proteomes" id="UP000018719">
    <property type="component" value="Unassembled WGS sequence"/>
</dbReference>
<dbReference type="Pfam" id="PF13456">
    <property type="entry name" value="RVT_3"/>
    <property type="match status" value="1"/>
</dbReference>
<dbReference type="PANTHER" id="PTHR48475:SF1">
    <property type="entry name" value="RNASE H TYPE-1 DOMAIN-CONTAINING PROTEIN"/>
    <property type="match status" value="1"/>
</dbReference>
<dbReference type="PROSITE" id="PS50879">
    <property type="entry name" value="RNASE_H_1"/>
    <property type="match status" value="1"/>
</dbReference>
<gene>
    <name evidence="2" type="primary">rnhA</name>
    <name evidence="2" type="ORF">LEP1GSC047_3287</name>
</gene>
<dbReference type="AlphaFoldDB" id="V6H9Y7"/>
<dbReference type="EMBL" id="AHMM02000023">
    <property type="protein sequence ID" value="EQA36106.1"/>
    <property type="molecule type" value="Genomic_DNA"/>
</dbReference>
<dbReference type="EC" id="3.1.26.4" evidence="2"/>
<dbReference type="InterPro" id="IPR036397">
    <property type="entry name" value="RNaseH_sf"/>
</dbReference>
<evidence type="ECO:0000313" key="2">
    <source>
        <dbReference type="EMBL" id="EQA36106.1"/>
    </source>
</evidence>
<organism evidence="2 3">
    <name type="scientific">Leptospira inadai serovar Lyme str. 10</name>
    <dbReference type="NCBI Taxonomy" id="1049790"/>
    <lineage>
        <taxon>Bacteria</taxon>
        <taxon>Pseudomonadati</taxon>
        <taxon>Spirochaetota</taxon>
        <taxon>Spirochaetia</taxon>
        <taxon>Leptospirales</taxon>
        <taxon>Leptospiraceae</taxon>
        <taxon>Leptospira</taxon>
    </lineage>
</organism>
<accession>V6H9Y7</accession>
<evidence type="ECO:0000313" key="3">
    <source>
        <dbReference type="Proteomes" id="UP000018719"/>
    </source>
</evidence>
<comment type="caution">
    <text evidence="2">The sequence shown here is derived from an EMBL/GenBank/DDBJ whole genome shotgun (WGS) entry which is preliminary data.</text>
</comment>
<dbReference type="InterPro" id="IPR012337">
    <property type="entry name" value="RNaseH-like_sf"/>
</dbReference>
<sequence length="150" mass="16493">METDSFSFREAGRAKLRKFTIFCDGASKGNPGPSSIGVAIFEGEEEIHSISERIKDGTNNTAEWAALEAGLLWCLENKASEVKAFLDSELVVKQVTGEYKVKSPHLIEAKRRVLALSSKLASFKIAHVLREKNKKADKLANLAFSPTVEP</sequence>